<sequence length="381" mass="42055">MLSSCCRRRRQEEGAPFPPVPEPVYKDGNPERKSFLNKKKLRVIYYEWKAKRPSACVIAVHGITSHARLEWLTFPGTKYEGSWVEAFLQKNITFVGVDQQGHGLSEGWKGERCAMERVDDLVDDLEHVVASVRASDTAPAPLPLFILGMSMGGCVTTLLLERPQTVSKFSIGGAVLLAPMLSLDRVRAHPVNRMLEPLGFVLTTLFPNLPVSPALGPNEKYPWMDEVILGDPLRYQGKQRARVCTELIRGTDQVQRDAHLVRSPLLLIHSKDDGPCEVGGTMKLFARLSNCKEKTLDILTGGEQHMIHAEPGHERVFEKVGNWISARALTAEPTQQQQQQQKAHAGVKLSTAVEKANGSADRLAPGTDFIDLGPEETGVGA</sequence>
<evidence type="ECO:0000256" key="1">
    <source>
        <dbReference type="SAM" id="MobiDB-lite"/>
    </source>
</evidence>
<gene>
    <name evidence="3" type="ORF">Cvel_18294</name>
</gene>
<reference evidence="3" key="1">
    <citation type="submission" date="2014-11" db="EMBL/GenBank/DDBJ databases">
        <authorList>
            <person name="Otto D Thomas"/>
            <person name="Naeem Raeece"/>
        </authorList>
    </citation>
    <scope>NUCLEOTIDE SEQUENCE</scope>
</reference>
<protein>
    <recommendedName>
        <fullName evidence="2">Serine aminopeptidase S33 domain-containing protein</fullName>
    </recommendedName>
</protein>
<feature type="domain" description="Serine aminopeptidase S33" evidence="2">
    <location>
        <begin position="52"/>
        <end position="311"/>
    </location>
</feature>
<dbReference type="Gene3D" id="3.40.50.1820">
    <property type="entry name" value="alpha/beta hydrolase"/>
    <property type="match status" value="1"/>
</dbReference>
<dbReference type="EMBL" id="CDMZ01000560">
    <property type="protein sequence ID" value="CEM16861.1"/>
    <property type="molecule type" value="Genomic_DNA"/>
</dbReference>
<name>A0A0G4FRX9_9ALVE</name>
<dbReference type="InterPro" id="IPR022742">
    <property type="entry name" value="Hydrolase_4"/>
</dbReference>
<organism evidence="3">
    <name type="scientific">Chromera velia CCMP2878</name>
    <dbReference type="NCBI Taxonomy" id="1169474"/>
    <lineage>
        <taxon>Eukaryota</taxon>
        <taxon>Sar</taxon>
        <taxon>Alveolata</taxon>
        <taxon>Colpodellida</taxon>
        <taxon>Chromeraceae</taxon>
        <taxon>Chromera</taxon>
    </lineage>
</organism>
<dbReference type="VEuPathDB" id="CryptoDB:Cvel_18294"/>
<dbReference type="SUPFAM" id="SSF53474">
    <property type="entry name" value="alpha/beta-Hydrolases"/>
    <property type="match status" value="1"/>
</dbReference>
<accession>A0A0G4FRX9</accession>
<dbReference type="AlphaFoldDB" id="A0A0G4FRX9"/>
<feature type="region of interest" description="Disordered" evidence="1">
    <location>
        <begin position="356"/>
        <end position="381"/>
    </location>
</feature>
<evidence type="ECO:0000259" key="2">
    <source>
        <dbReference type="Pfam" id="PF12146"/>
    </source>
</evidence>
<dbReference type="PANTHER" id="PTHR11614">
    <property type="entry name" value="PHOSPHOLIPASE-RELATED"/>
    <property type="match status" value="1"/>
</dbReference>
<dbReference type="PhylomeDB" id="A0A0G4FRX9"/>
<dbReference type="InterPro" id="IPR029058">
    <property type="entry name" value="AB_hydrolase_fold"/>
</dbReference>
<dbReference type="InterPro" id="IPR051044">
    <property type="entry name" value="MAG_DAG_Lipase"/>
</dbReference>
<dbReference type="Pfam" id="PF12146">
    <property type="entry name" value="Hydrolase_4"/>
    <property type="match status" value="1"/>
</dbReference>
<evidence type="ECO:0000313" key="3">
    <source>
        <dbReference type="EMBL" id="CEM16861.1"/>
    </source>
</evidence>
<feature type="region of interest" description="Disordered" evidence="1">
    <location>
        <begin position="1"/>
        <end position="31"/>
    </location>
</feature>
<proteinExistence type="predicted"/>